<dbReference type="Proteomes" id="UP001271007">
    <property type="component" value="Unassembled WGS sequence"/>
</dbReference>
<keyword evidence="4" id="KW-1185">Reference proteome</keyword>
<proteinExistence type="predicted"/>
<organism evidence="3 4">
    <name type="scientific">Extremus antarcticus</name>
    <dbReference type="NCBI Taxonomy" id="702011"/>
    <lineage>
        <taxon>Eukaryota</taxon>
        <taxon>Fungi</taxon>
        <taxon>Dikarya</taxon>
        <taxon>Ascomycota</taxon>
        <taxon>Pezizomycotina</taxon>
        <taxon>Dothideomycetes</taxon>
        <taxon>Dothideomycetidae</taxon>
        <taxon>Mycosphaerellales</taxon>
        <taxon>Extremaceae</taxon>
        <taxon>Extremus</taxon>
    </lineage>
</organism>
<name>A0AAJ0DK25_9PEZI</name>
<evidence type="ECO:0000313" key="3">
    <source>
        <dbReference type="EMBL" id="KAK3051672.1"/>
    </source>
</evidence>
<protein>
    <submittedName>
        <fullName evidence="3">Uncharacterized protein</fullName>
    </submittedName>
</protein>
<reference evidence="3" key="1">
    <citation type="submission" date="2023-04" db="EMBL/GenBank/DDBJ databases">
        <title>Black Yeasts Isolated from many extreme environments.</title>
        <authorList>
            <person name="Coleine C."/>
            <person name="Stajich J.E."/>
            <person name="Selbmann L."/>
        </authorList>
    </citation>
    <scope>NUCLEOTIDE SEQUENCE</scope>
    <source>
        <strain evidence="3">CCFEE 5312</strain>
    </source>
</reference>
<keyword evidence="1" id="KW-0175">Coiled coil</keyword>
<dbReference type="AlphaFoldDB" id="A0AAJ0DK25"/>
<feature type="compositionally biased region" description="Basic residues" evidence="2">
    <location>
        <begin position="13"/>
        <end position="24"/>
    </location>
</feature>
<sequence>MSYYGDDDYDYARRRRPSPHRYRSDKRSQHYLSPNMDGGGLQRSRSQGGAPVPVVNVYNDMMQDGSFRNTSRSRSRSRTPPYSPGSTRGRGRLGDDLVDDFAEMAMENRRLRSRSRGRSDAGALSRRDDLLEYELRDRDRRLQEVERREVLQREEDRMKERYELQRVKDEAKRKADEEANKADRKRIIEEYERKQREDEEERKEEEKLLREKIEREKREAKEKEEREWAEFERRQKEKEEKKKKEAKEEEERLEDEMRRRLSKHGYTYDQIERMIKDKKDEPVSKTTTTTTMVRQNLGPARPTYAKIHRDFLSIDTLTYYDIPYEYDREDRNFIIILREMDKYETEVLFEHTKRLRGGKLLLEPPKKEKDYAWYRKRDRSSSRVRKVGILEYKN</sequence>
<dbReference type="EMBL" id="JAWDJX010000025">
    <property type="protein sequence ID" value="KAK3051672.1"/>
    <property type="molecule type" value="Genomic_DNA"/>
</dbReference>
<evidence type="ECO:0000256" key="1">
    <source>
        <dbReference type="SAM" id="Coils"/>
    </source>
</evidence>
<feature type="coiled-coil region" evidence="1">
    <location>
        <begin position="161"/>
        <end position="263"/>
    </location>
</feature>
<evidence type="ECO:0000313" key="4">
    <source>
        <dbReference type="Proteomes" id="UP001271007"/>
    </source>
</evidence>
<evidence type="ECO:0000256" key="2">
    <source>
        <dbReference type="SAM" id="MobiDB-lite"/>
    </source>
</evidence>
<feature type="compositionally biased region" description="Low complexity" evidence="2">
    <location>
        <begin position="78"/>
        <end position="87"/>
    </location>
</feature>
<feature type="region of interest" description="Disordered" evidence="2">
    <location>
        <begin position="1"/>
        <end position="94"/>
    </location>
</feature>
<accession>A0AAJ0DK25</accession>
<gene>
    <name evidence="3" type="ORF">LTR09_007328</name>
</gene>
<comment type="caution">
    <text evidence="3">The sequence shown here is derived from an EMBL/GenBank/DDBJ whole genome shotgun (WGS) entry which is preliminary data.</text>
</comment>